<proteinExistence type="predicted"/>
<dbReference type="GO" id="GO:0051301">
    <property type="term" value="P:cell division"/>
    <property type="evidence" value="ECO:0007669"/>
    <property type="project" value="InterPro"/>
</dbReference>
<evidence type="ECO:0000313" key="3">
    <source>
        <dbReference type="Proteomes" id="UP000601768"/>
    </source>
</evidence>
<comment type="caution">
    <text evidence="2">The sequence shown here is derived from an EMBL/GenBank/DDBJ whole genome shotgun (WGS) entry which is preliminary data.</text>
</comment>
<reference evidence="2" key="1">
    <citation type="journal article" date="2018" name="Int. J. Syst. Evol. Microbiol.">
        <title>Neptunicella marina gen. nov., sp. nov., isolated from surface seawater.</title>
        <authorList>
            <person name="Liu X."/>
            <person name="Lai Q."/>
            <person name="Du Y."/>
            <person name="Zhang X."/>
            <person name="Liu Z."/>
            <person name="Sun F."/>
            <person name="Shao Z."/>
        </authorList>
    </citation>
    <scope>NUCLEOTIDE SEQUENCE</scope>
    <source>
        <strain evidence="2">S27-2</strain>
    </source>
</reference>
<dbReference type="Pfam" id="PF11104">
    <property type="entry name" value="PilM_2"/>
    <property type="match status" value="1"/>
</dbReference>
<dbReference type="SMART" id="SM00842">
    <property type="entry name" value="FtsA"/>
    <property type="match status" value="1"/>
</dbReference>
<keyword evidence="3" id="KW-1185">Reference proteome</keyword>
<dbReference type="InterPro" id="IPR043129">
    <property type="entry name" value="ATPase_NBD"/>
</dbReference>
<dbReference type="Proteomes" id="UP000601768">
    <property type="component" value="Unassembled WGS sequence"/>
</dbReference>
<dbReference type="InterPro" id="IPR050696">
    <property type="entry name" value="FtsA/MreB"/>
</dbReference>
<dbReference type="PANTHER" id="PTHR32432:SF3">
    <property type="entry name" value="ETHANOLAMINE UTILIZATION PROTEIN EUTJ"/>
    <property type="match status" value="1"/>
</dbReference>
<protein>
    <submittedName>
        <fullName evidence="2">Type IV pilus assembly protein PilM</fullName>
    </submittedName>
</protein>
<dbReference type="AlphaFoldDB" id="A0A8J6M159"/>
<organism evidence="2 3">
    <name type="scientific">Neptunicella marina</name>
    <dbReference type="NCBI Taxonomy" id="2125989"/>
    <lineage>
        <taxon>Bacteria</taxon>
        <taxon>Pseudomonadati</taxon>
        <taxon>Pseudomonadota</taxon>
        <taxon>Gammaproteobacteria</taxon>
        <taxon>Alteromonadales</taxon>
        <taxon>Alteromonadaceae</taxon>
        <taxon>Neptunicella</taxon>
    </lineage>
</organism>
<name>A0A8J6M159_9ALTE</name>
<dbReference type="PANTHER" id="PTHR32432">
    <property type="entry name" value="CELL DIVISION PROTEIN FTSA-RELATED"/>
    <property type="match status" value="1"/>
</dbReference>
<sequence>MKKLLQKKAPQILGLDIGTRYVKAVLLTKTAQSCEVDAVACEPIAGNAFADRDIKDFDAVSNAIKKVKMALKIKSKDVAVAVSGSTVISKIVYMDPNLSDLDLESQIEIEADSLIPYPLDEVYVDFEQLGQSQAHEEKVDVLLSAAHKDMVDSRVTLLREVTFEPKVVDIEGFALGNAIKEFAAPELVMAEDAKPMVCINIGASQLLVTVFHQQRVAYTKEHTFGMEALLQDLAIILSMDKQEAESQLLKEELPTTWREQVLPAFVSNLAQQIGRALQVYISTTRHERPQTIHICGGGAVLSGICEELASELAVDVALFNPFGQMQLSEVAVKQGADKLAPQLAIAAGLASRGFYSWHM</sequence>
<dbReference type="Gene3D" id="3.30.420.40">
    <property type="match status" value="2"/>
</dbReference>
<dbReference type="CDD" id="cd24049">
    <property type="entry name" value="ASKHA_NBD_PilM"/>
    <property type="match status" value="1"/>
</dbReference>
<dbReference type="InterPro" id="IPR003494">
    <property type="entry name" value="SHS2_FtsA"/>
</dbReference>
<reference evidence="2" key="2">
    <citation type="submission" date="2020-08" db="EMBL/GenBank/DDBJ databases">
        <authorList>
            <person name="Lai Q."/>
        </authorList>
    </citation>
    <scope>NUCLEOTIDE SEQUENCE</scope>
    <source>
        <strain evidence="2">S27-2</strain>
    </source>
</reference>
<dbReference type="PIRSF" id="PIRSF019169">
    <property type="entry name" value="PilM"/>
    <property type="match status" value="1"/>
</dbReference>
<dbReference type="InterPro" id="IPR005883">
    <property type="entry name" value="PilM"/>
</dbReference>
<feature type="domain" description="SHS2" evidence="1">
    <location>
        <begin position="12"/>
        <end position="179"/>
    </location>
</feature>
<evidence type="ECO:0000259" key="1">
    <source>
        <dbReference type="SMART" id="SM00842"/>
    </source>
</evidence>
<dbReference type="EMBL" id="JACNEP010000021">
    <property type="protein sequence ID" value="MBC3767619.1"/>
    <property type="molecule type" value="Genomic_DNA"/>
</dbReference>
<dbReference type="SUPFAM" id="SSF53067">
    <property type="entry name" value="Actin-like ATPase domain"/>
    <property type="match status" value="2"/>
</dbReference>
<evidence type="ECO:0000313" key="2">
    <source>
        <dbReference type="EMBL" id="MBC3767619.1"/>
    </source>
</evidence>
<dbReference type="NCBIfam" id="TIGR01175">
    <property type="entry name" value="pilM"/>
    <property type="match status" value="1"/>
</dbReference>
<dbReference type="Gene3D" id="3.30.1490.300">
    <property type="match status" value="1"/>
</dbReference>
<accession>A0A8J6M159</accession>
<gene>
    <name evidence="2" type="primary">pilM</name>
    <name evidence="2" type="ORF">H8B19_17195</name>
</gene>